<dbReference type="PANTHER" id="PTHR47447:SF17">
    <property type="entry name" value="OS12G0638900 PROTEIN"/>
    <property type="match status" value="1"/>
</dbReference>
<accession>A0A4D9D831</accession>
<dbReference type="PANTHER" id="PTHR47447">
    <property type="entry name" value="OS03G0856100 PROTEIN"/>
    <property type="match status" value="1"/>
</dbReference>
<proteinExistence type="predicted"/>
<evidence type="ECO:0000313" key="4">
    <source>
        <dbReference type="EMBL" id="TFJ87174.1"/>
    </source>
</evidence>
<evidence type="ECO:0000256" key="1">
    <source>
        <dbReference type="ARBA" id="ARBA00022737"/>
    </source>
</evidence>
<feature type="repeat" description="PPR" evidence="2">
    <location>
        <begin position="318"/>
        <end position="352"/>
    </location>
</feature>
<keyword evidence="1" id="KW-0677">Repeat</keyword>
<keyword evidence="5" id="KW-1185">Reference proteome</keyword>
<sequence length="434" mass="46642">MKSFASRRLFRHASALLVSSLPQTAARGALIAGGVLKRQHIRPHRHQFLPAPHFFSSSAGQSDSKISFQALVQDLGKAAAASDAEQAIAALSKFPHMPPEPTLLVYNVAIGTCVRAGQMGKAMGLLNQLVESRKEHVLPNSLTYNLLLLGAARAGDWPQAQGFHEEMLRHRVRPNADTFQNLLVACGKGKDKKMVGDLLSQVNGPVPSHVYTTAIAASARCGDWEGALALLRQLREESGGTTEPEAFHAAMFACTKPEPARWMECLDLLGEMRSAGLPVGLTAYNTAILCAGLAHEPAVAQRLLDELKAGKAGNVAPNNGSYRGVVKGLAKSGDHEKCLILLEEMAQAKLEPDLLIFTDAMEVFARSQNPGATLRVLHQMKAAKQPDLRLYLGPLIDADEASERPVLSAFVQEVEKLGALHVAEGEGQKEGAQK</sequence>
<feature type="domain" description="PROP1-like PPR" evidence="3">
    <location>
        <begin position="245"/>
        <end position="383"/>
    </location>
</feature>
<comment type="caution">
    <text evidence="4">The sequence shown here is derived from an EMBL/GenBank/DDBJ whole genome shotgun (WGS) entry which is preliminary data.</text>
</comment>
<dbReference type="InterPro" id="IPR033443">
    <property type="entry name" value="PROP1-like_PPR_dom"/>
</dbReference>
<evidence type="ECO:0000313" key="5">
    <source>
        <dbReference type="Proteomes" id="UP000355283"/>
    </source>
</evidence>
<organism evidence="4 5">
    <name type="scientific">Nannochloropsis salina CCMP1776</name>
    <dbReference type="NCBI Taxonomy" id="1027361"/>
    <lineage>
        <taxon>Eukaryota</taxon>
        <taxon>Sar</taxon>
        <taxon>Stramenopiles</taxon>
        <taxon>Ochrophyta</taxon>
        <taxon>Eustigmatophyceae</taxon>
        <taxon>Eustigmatales</taxon>
        <taxon>Monodopsidaceae</taxon>
        <taxon>Microchloropsis</taxon>
        <taxon>Microchloropsis salina</taxon>
    </lineage>
</organism>
<dbReference type="NCBIfam" id="TIGR00756">
    <property type="entry name" value="PPR"/>
    <property type="match status" value="1"/>
</dbReference>
<protein>
    <recommendedName>
        <fullName evidence="3">PROP1-like PPR domain-containing protein</fullName>
    </recommendedName>
</protein>
<dbReference type="EMBL" id="SDOX01000006">
    <property type="protein sequence ID" value="TFJ87174.1"/>
    <property type="molecule type" value="Genomic_DNA"/>
</dbReference>
<dbReference type="Pfam" id="PF13041">
    <property type="entry name" value="PPR_2"/>
    <property type="match status" value="1"/>
</dbReference>
<dbReference type="InterPro" id="IPR011990">
    <property type="entry name" value="TPR-like_helical_dom_sf"/>
</dbReference>
<dbReference type="AlphaFoldDB" id="A0A4D9D831"/>
<evidence type="ECO:0000256" key="2">
    <source>
        <dbReference type="PROSITE-ProRule" id="PRU00708"/>
    </source>
</evidence>
<reference evidence="4 5" key="1">
    <citation type="submission" date="2019-01" db="EMBL/GenBank/DDBJ databases">
        <title>Nuclear Genome Assembly of the Microalgal Biofuel strain Nannochloropsis salina CCMP1776.</title>
        <authorList>
            <person name="Hovde B."/>
        </authorList>
    </citation>
    <scope>NUCLEOTIDE SEQUENCE [LARGE SCALE GENOMIC DNA]</scope>
    <source>
        <strain evidence="4 5">CCMP1776</strain>
    </source>
</reference>
<feature type="repeat" description="PPR" evidence="2">
    <location>
        <begin position="140"/>
        <end position="174"/>
    </location>
</feature>
<dbReference type="Proteomes" id="UP000355283">
    <property type="component" value="Unassembled WGS sequence"/>
</dbReference>
<dbReference type="Pfam" id="PF17177">
    <property type="entry name" value="PPR_long"/>
    <property type="match status" value="1"/>
</dbReference>
<dbReference type="Gene3D" id="1.25.40.10">
    <property type="entry name" value="Tetratricopeptide repeat domain"/>
    <property type="match status" value="2"/>
</dbReference>
<gene>
    <name evidence="4" type="ORF">NSK_001506</name>
</gene>
<dbReference type="Pfam" id="PF01535">
    <property type="entry name" value="PPR"/>
    <property type="match status" value="2"/>
</dbReference>
<dbReference type="OrthoDB" id="69593at2759"/>
<evidence type="ECO:0000259" key="3">
    <source>
        <dbReference type="Pfam" id="PF17177"/>
    </source>
</evidence>
<dbReference type="PROSITE" id="PS51375">
    <property type="entry name" value="PPR"/>
    <property type="match status" value="2"/>
</dbReference>
<dbReference type="InterPro" id="IPR002885">
    <property type="entry name" value="PPR_rpt"/>
</dbReference>
<name>A0A4D9D831_9STRA</name>